<dbReference type="Proteomes" id="UP000008493">
    <property type="component" value="Unassembled WGS sequence"/>
</dbReference>
<evidence type="ECO:0000313" key="2">
    <source>
        <dbReference type="EMBL" id="EKM76203.1"/>
    </source>
</evidence>
<sequence length="954" mass="108788">MLYLPATHALRKQFTRELRDAFFIPNEDDQRHINSWGAIQKPPKTYQELRNSMPDWTRARCRHIIPPPHLLYPLVAKVFQTYGPLIDPITKQPLFSASAWKIASNILELVRKGFVSDPPGISLYTRIGTDKKAGLPIYRCARGTNATEGGVHTHIRSCLPKFGVSVRHVHASLLDFTLRHNLLTGVYNSTGQHYKSHFSTWITNEIQELLITLQDMFRQPILLNGWVNGNLYVPTNEVIGILPIPSDIREHSAMASYVHATGSKQKYSFIASMQGTRKPVLPVHTTAEEQFFHSLMENDPSFSPRSGEPHWNEAVKVWNSNADIKDGIFYKLIEQLKTYYAKWKARLHIKETLSLTAEQRQSVTHLIHDQRRSLLAPTIAAKPLQLHCVSAGFSSTSNLIDRSSSNTAESSSSAQMFEASMGQPQVGPNIDHRQQIELVARQRVADQLRKRTVVNKQRKNRTCRKCAVSECPVLLLDSTFAHFGQFRFYKAMNRQKKNSTEDLPVEILALIFQHAVAASSSPRYQTTFNLAHVCSLWRAVAWSTPSIWTMLRSGTVTNRNAANFLQILHLHFSNVQNLPLFLEISYSDVLASPEVPKIINRTLLHPAYADKIQSLVLNGTIMGRVLPEFTFVNLEELDVDMGWRNKINLTTLPNLKRLTIRRLNRLNPDSSQIPFTNLTSLRLINVYPHICVNFLVQCSQLREFVNHFDGIPVWPSRDTEFKISLGSTVVLKDLQRLCWTYIPQSGFDVLLPCLQLPALKTLGWHQSRRFPPTEELDLFTKNFCSNISNNLVKFIFERHSLSWPLAIIKDALLRFPRVEEITLKECSASNISLLLYTLAPTPNLEDSNDDHFYLPSLQTLTFSSGFRLGDEFKRRPVKSIEEANLQLPIQNFLSSNRFKRPGYSRFRLNLIDVNLYVPECCLLEGLIGRGFSLEVSRNGERVDRPGLWGKPLVS</sequence>
<dbReference type="GeneID" id="18827460"/>
<dbReference type="HOGENOM" id="CLU_309032_0_0_1"/>
<dbReference type="KEGG" id="abp:AGABI1DRAFT131523"/>
<gene>
    <name evidence="2" type="ORF">AGABI1DRAFT_131523</name>
</gene>
<evidence type="ECO:0000313" key="3">
    <source>
        <dbReference type="Proteomes" id="UP000008493"/>
    </source>
</evidence>
<organism evidence="2 3">
    <name type="scientific">Agaricus bisporus var. burnettii (strain JB137-S8 / ATCC MYA-4627 / FGSC 10392)</name>
    <name type="common">White button mushroom</name>
    <dbReference type="NCBI Taxonomy" id="597362"/>
    <lineage>
        <taxon>Eukaryota</taxon>
        <taxon>Fungi</taxon>
        <taxon>Dikarya</taxon>
        <taxon>Basidiomycota</taxon>
        <taxon>Agaricomycotina</taxon>
        <taxon>Agaricomycetes</taxon>
        <taxon>Agaricomycetidae</taxon>
        <taxon>Agaricales</taxon>
        <taxon>Agaricineae</taxon>
        <taxon>Agaricaceae</taxon>
        <taxon>Agaricus</taxon>
    </lineage>
</organism>
<name>K5WZE7_AGABU</name>
<protein>
    <recommendedName>
        <fullName evidence="1">F-box domain-containing protein</fullName>
    </recommendedName>
</protein>
<dbReference type="InterPro" id="IPR001810">
    <property type="entry name" value="F-box_dom"/>
</dbReference>
<feature type="domain" description="F-box" evidence="1">
    <location>
        <begin position="501"/>
        <end position="549"/>
    </location>
</feature>
<dbReference type="Gene3D" id="1.20.1280.50">
    <property type="match status" value="1"/>
</dbReference>
<dbReference type="InParanoid" id="K5WZE7"/>
<accession>K5WZE7</accession>
<dbReference type="OrthoDB" id="1920326at2759"/>
<dbReference type="AlphaFoldDB" id="K5WZE7"/>
<reference evidence="3" key="1">
    <citation type="journal article" date="2012" name="Proc. Natl. Acad. Sci. U.S.A.">
        <title>Genome sequence of the button mushroom Agaricus bisporus reveals mechanisms governing adaptation to a humic-rich ecological niche.</title>
        <authorList>
            <person name="Morin E."/>
            <person name="Kohler A."/>
            <person name="Baker A.R."/>
            <person name="Foulongne-Oriol M."/>
            <person name="Lombard V."/>
            <person name="Nagy L.G."/>
            <person name="Ohm R.A."/>
            <person name="Patyshakuliyeva A."/>
            <person name="Brun A."/>
            <person name="Aerts A.L."/>
            <person name="Bailey A.M."/>
            <person name="Billette C."/>
            <person name="Coutinho P.M."/>
            <person name="Deakin G."/>
            <person name="Doddapaneni H."/>
            <person name="Floudas D."/>
            <person name="Grimwood J."/>
            <person name="Hilden K."/>
            <person name="Kuees U."/>
            <person name="LaButti K.M."/>
            <person name="Lapidus A."/>
            <person name="Lindquist E.A."/>
            <person name="Lucas S.M."/>
            <person name="Murat C."/>
            <person name="Riley R.W."/>
            <person name="Salamov A.A."/>
            <person name="Schmutz J."/>
            <person name="Subramanian V."/>
            <person name="Woesten H.A.B."/>
            <person name="Xu J."/>
            <person name="Eastwood D.C."/>
            <person name="Foster G.D."/>
            <person name="Sonnenberg A.S."/>
            <person name="Cullen D."/>
            <person name="de Vries R.P."/>
            <person name="Lundell T."/>
            <person name="Hibbett D.S."/>
            <person name="Henrissat B."/>
            <person name="Burton K.S."/>
            <person name="Kerrigan R.W."/>
            <person name="Challen M.P."/>
            <person name="Grigoriev I.V."/>
            <person name="Martin F."/>
        </authorList>
    </citation>
    <scope>NUCLEOTIDE SEQUENCE [LARGE SCALE GENOMIC DNA]</scope>
    <source>
        <strain evidence="3">JB137-S8 / ATCC MYA-4627 / FGSC 10392</strain>
    </source>
</reference>
<dbReference type="STRING" id="597362.K5WZE7"/>
<evidence type="ECO:0000259" key="1">
    <source>
        <dbReference type="Pfam" id="PF12937"/>
    </source>
</evidence>
<dbReference type="EMBL" id="JH971404">
    <property type="protein sequence ID" value="EKM76203.1"/>
    <property type="molecule type" value="Genomic_DNA"/>
</dbReference>
<dbReference type="Pfam" id="PF12937">
    <property type="entry name" value="F-box-like"/>
    <property type="match status" value="1"/>
</dbReference>
<dbReference type="RefSeq" id="XP_007333160.1">
    <property type="nucleotide sequence ID" value="XM_007333098.1"/>
</dbReference>
<proteinExistence type="predicted"/>
<keyword evidence="3" id="KW-1185">Reference proteome</keyword>